<reference evidence="2 3" key="1">
    <citation type="submission" date="2018-09" db="EMBL/GenBank/DDBJ databases">
        <title>Hymenobacter medium sp. nov., isolated from R2A medium.</title>
        <authorList>
            <person name="Yingchao G."/>
        </authorList>
    </citation>
    <scope>NUCLEOTIDE SEQUENCE [LARGE SCALE GENOMIC DNA]</scope>
    <source>
        <strain evidence="3">sh-6</strain>
    </source>
</reference>
<accession>A0A3B7QYG1</accession>
<dbReference type="OrthoDB" id="9815195at2"/>
<feature type="signal peptide" evidence="1">
    <location>
        <begin position="1"/>
        <end position="24"/>
    </location>
</feature>
<name>A0A3B7QYG1_9BACT</name>
<sequence>MKFIRYAALGLLGILSSVQPQAQAAPPTRPLGTTQAAYMAAFEQHLVRTYAGAKLAQTGLNVQVLRKAMLGYYNLKNRGLAKRGVLTVIDFSRSSRQNRLWVIDLQRTRLLYHTLVAHGKNTGADVARTFSNRPGSEMSSLGFYLTGETYYGKHGLSLKLRGLDPKYNSNALSRAVVVHGADYVRPEFIRQHGRLGRSQGCPALPPQLSGDIIKTIKNGSVMYVQGPATVPYASNWLNMAEALPAFARTQGISPLVGQAGQ</sequence>
<dbReference type="PANTHER" id="PTHR38477">
    <property type="entry name" value="HYPOTHETICAL EXPORTED PROTEIN"/>
    <property type="match status" value="1"/>
</dbReference>
<dbReference type="PANTHER" id="PTHR38477:SF1">
    <property type="entry name" value="MUREIN L,D-TRANSPEPTIDASE CATALYTIC DOMAIN FAMILY PROTEIN"/>
    <property type="match status" value="1"/>
</dbReference>
<gene>
    <name evidence="2" type="ORF">D3Y59_04740</name>
</gene>
<keyword evidence="3" id="KW-1185">Reference proteome</keyword>
<proteinExistence type="predicted"/>
<evidence type="ECO:0000256" key="1">
    <source>
        <dbReference type="SAM" id="SignalP"/>
    </source>
</evidence>
<feature type="chain" id="PRO_5017624938" description="Murein L,D-transpeptidase catalytic domain family protein" evidence="1">
    <location>
        <begin position="25"/>
        <end position="261"/>
    </location>
</feature>
<dbReference type="InterPro" id="IPR032676">
    <property type="entry name" value="YkuD_2"/>
</dbReference>
<organism evidence="2 3">
    <name type="scientific">Hymenobacter oligotrophus</name>
    <dbReference type="NCBI Taxonomy" id="2319843"/>
    <lineage>
        <taxon>Bacteria</taxon>
        <taxon>Pseudomonadati</taxon>
        <taxon>Bacteroidota</taxon>
        <taxon>Cytophagia</taxon>
        <taxon>Cytophagales</taxon>
        <taxon>Hymenobacteraceae</taxon>
        <taxon>Hymenobacter</taxon>
    </lineage>
</organism>
<dbReference type="Pfam" id="PF13645">
    <property type="entry name" value="YkuD_2"/>
    <property type="match status" value="1"/>
</dbReference>
<evidence type="ECO:0000313" key="2">
    <source>
        <dbReference type="EMBL" id="AYA36422.1"/>
    </source>
</evidence>
<evidence type="ECO:0008006" key="4">
    <source>
        <dbReference type="Google" id="ProtNLM"/>
    </source>
</evidence>
<protein>
    <recommendedName>
        <fullName evidence="4">Murein L,D-transpeptidase catalytic domain family protein</fullName>
    </recommendedName>
</protein>
<evidence type="ECO:0000313" key="3">
    <source>
        <dbReference type="Proteomes" id="UP000262802"/>
    </source>
</evidence>
<keyword evidence="1" id="KW-0732">Signal</keyword>
<dbReference type="RefSeq" id="WP_119444004.1">
    <property type="nucleotide sequence ID" value="NZ_CP032317.1"/>
</dbReference>
<dbReference type="EMBL" id="CP032317">
    <property type="protein sequence ID" value="AYA36422.1"/>
    <property type="molecule type" value="Genomic_DNA"/>
</dbReference>
<dbReference type="AlphaFoldDB" id="A0A3B7QYG1"/>
<dbReference type="Proteomes" id="UP000262802">
    <property type="component" value="Chromosome"/>
</dbReference>
<dbReference type="KEGG" id="hyh:D3Y59_04740"/>